<gene>
    <name evidence="1" type="ORF">JZ751_023255</name>
</gene>
<reference evidence="1" key="1">
    <citation type="thesis" date="2021" institute="BYU ScholarsArchive" country="Provo, UT, USA">
        <title>Applications of and Algorithms for Genome Assembly and Genomic Analyses with an Emphasis on Marine Teleosts.</title>
        <authorList>
            <person name="Pickett B.D."/>
        </authorList>
    </citation>
    <scope>NUCLEOTIDE SEQUENCE</scope>
    <source>
        <strain evidence="1">HI-2016</strain>
    </source>
</reference>
<dbReference type="EMBL" id="JAFBMS010000006">
    <property type="protein sequence ID" value="KAG9352004.1"/>
    <property type="molecule type" value="Genomic_DNA"/>
</dbReference>
<keyword evidence="2" id="KW-1185">Reference proteome</keyword>
<name>A0A8T2PHP7_9TELE</name>
<comment type="caution">
    <text evidence="1">The sequence shown here is derived from an EMBL/GenBank/DDBJ whole genome shotgun (WGS) entry which is preliminary data.</text>
</comment>
<dbReference type="AlphaFoldDB" id="A0A8T2PHP7"/>
<evidence type="ECO:0000313" key="1">
    <source>
        <dbReference type="EMBL" id="KAG9352004.1"/>
    </source>
</evidence>
<dbReference type="Proteomes" id="UP000824540">
    <property type="component" value="Unassembled WGS sequence"/>
</dbReference>
<proteinExistence type="predicted"/>
<organism evidence="1 2">
    <name type="scientific">Albula glossodonta</name>
    <name type="common">roundjaw bonefish</name>
    <dbReference type="NCBI Taxonomy" id="121402"/>
    <lineage>
        <taxon>Eukaryota</taxon>
        <taxon>Metazoa</taxon>
        <taxon>Chordata</taxon>
        <taxon>Craniata</taxon>
        <taxon>Vertebrata</taxon>
        <taxon>Euteleostomi</taxon>
        <taxon>Actinopterygii</taxon>
        <taxon>Neopterygii</taxon>
        <taxon>Teleostei</taxon>
        <taxon>Albuliformes</taxon>
        <taxon>Albulidae</taxon>
        <taxon>Albula</taxon>
    </lineage>
</organism>
<accession>A0A8T2PHP7</accession>
<evidence type="ECO:0000313" key="2">
    <source>
        <dbReference type="Proteomes" id="UP000824540"/>
    </source>
</evidence>
<protein>
    <submittedName>
        <fullName evidence="1">Uncharacterized protein</fullName>
    </submittedName>
</protein>
<sequence length="111" mass="11967">MAGHELADRKWQCFANLDKLNLFHISTSAATQTAGSDPYISRSSCSCLEVGLAITAAKLSLMMMNNVFGHTTLADSSVYGADVQKLTPSVFDARAVTKPGWKWLLAAELNS</sequence>